<organism evidence="7 8">
    <name type="scientific">Paralysiella testudinis</name>
    <dbReference type="NCBI Taxonomy" id="2809020"/>
    <lineage>
        <taxon>Bacteria</taxon>
        <taxon>Pseudomonadati</taxon>
        <taxon>Pseudomonadota</taxon>
        <taxon>Betaproteobacteria</taxon>
        <taxon>Neisseriales</taxon>
        <taxon>Neisseriaceae</taxon>
        <taxon>Paralysiella</taxon>
    </lineage>
</organism>
<dbReference type="InterPro" id="IPR020458">
    <property type="entry name" value="Znf_DskA_TraR_CS"/>
</dbReference>
<proteinExistence type="predicted"/>
<gene>
    <name evidence="7" type="ORF">JQU52_01265</name>
    <name evidence="6" type="ORF">JQU52_10270</name>
</gene>
<keyword evidence="1" id="KW-0479">Metal-binding</keyword>
<dbReference type="InterPro" id="IPR000962">
    <property type="entry name" value="Znf_DskA_TraR"/>
</dbReference>
<dbReference type="AlphaFoldDB" id="A0A892ZML2"/>
<name>A0A892ZML2_9NEIS</name>
<evidence type="ECO:0000256" key="1">
    <source>
        <dbReference type="ARBA" id="ARBA00022723"/>
    </source>
</evidence>
<evidence type="ECO:0000313" key="6">
    <source>
        <dbReference type="EMBL" id="QRQ81103.1"/>
    </source>
</evidence>
<dbReference type="PANTHER" id="PTHR38777:SF1">
    <property type="entry name" value="DNAK SUPPRESSOR PROTEIN"/>
    <property type="match status" value="1"/>
</dbReference>
<evidence type="ECO:0000256" key="4">
    <source>
        <dbReference type="PROSITE-ProRule" id="PRU00510"/>
    </source>
</evidence>
<dbReference type="EMBL" id="CP069798">
    <property type="protein sequence ID" value="QRQ82099.1"/>
    <property type="molecule type" value="Genomic_DNA"/>
</dbReference>
<dbReference type="Gene3D" id="1.20.120.910">
    <property type="entry name" value="DksA, coiled-coil domain"/>
    <property type="match status" value="1"/>
</dbReference>
<evidence type="ECO:0000256" key="2">
    <source>
        <dbReference type="ARBA" id="ARBA00022771"/>
    </source>
</evidence>
<evidence type="ECO:0000313" key="7">
    <source>
        <dbReference type="EMBL" id="QRQ82099.1"/>
    </source>
</evidence>
<dbReference type="PROSITE" id="PS01102">
    <property type="entry name" value="ZF_DKSA_1"/>
    <property type="match status" value="1"/>
</dbReference>
<dbReference type="PROSITE" id="PS51128">
    <property type="entry name" value="ZF_DKSA_2"/>
    <property type="match status" value="1"/>
</dbReference>
<accession>A0A892ZML2</accession>
<dbReference type="NCBIfam" id="TIGR02419">
    <property type="entry name" value="C4_traR_proteo"/>
    <property type="match status" value="1"/>
</dbReference>
<dbReference type="KEGG" id="ptes:JQU52_10270"/>
<keyword evidence="3" id="KW-0862">Zinc</keyword>
<sequence length="68" mass="7227">MDIADKAAQCEAALLNDALARQAAKQHGGQSYSYCEDCGAPIPPARQQAAPGCTRCILCQTYAEKGWP</sequence>
<feature type="zinc finger region" description="dksA C4-type" evidence="4">
    <location>
        <begin position="35"/>
        <end position="59"/>
    </location>
</feature>
<dbReference type="Pfam" id="PF01258">
    <property type="entry name" value="zf-dskA_traR"/>
    <property type="match status" value="1"/>
</dbReference>
<dbReference type="Proteomes" id="UP000653156">
    <property type="component" value="Chromosome"/>
</dbReference>
<dbReference type="SUPFAM" id="SSF57716">
    <property type="entry name" value="Glucocorticoid receptor-like (DNA-binding domain)"/>
    <property type="match status" value="1"/>
</dbReference>
<evidence type="ECO:0000313" key="8">
    <source>
        <dbReference type="Proteomes" id="UP000653156"/>
    </source>
</evidence>
<dbReference type="EMBL" id="CP069798">
    <property type="protein sequence ID" value="QRQ81103.1"/>
    <property type="molecule type" value="Genomic_DNA"/>
</dbReference>
<dbReference type="PANTHER" id="PTHR38777">
    <property type="entry name" value="FELS-2 PROPHAGE PROTEIN"/>
    <property type="match status" value="1"/>
</dbReference>
<keyword evidence="8" id="KW-1185">Reference proteome</keyword>
<dbReference type="GO" id="GO:1900378">
    <property type="term" value="P:positive regulation of secondary metabolite biosynthetic process"/>
    <property type="evidence" value="ECO:0007669"/>
    <property type="project" value="TreeGrafter"/>
</dbReference>
<dbReference type="KEGG" id="ptes:JQU52_01265"/>
<keyword evidence="2" id="KW-0863">Zinc-finger</keyword>
<dbReference type="InterPro" id="IPR012783">
    <property type="entry name" value="Znf_C4_TraR"/>
</dbReference>
<dbReference type="RefSeq" id="WP_230338395.1">
    <property type="nucleotide sequence ID" value="NZ_CP069798.1"/>
</dbReference>
<evidence type="ECO:0000259" key="5">
    <source>
        <dbReference type="Pfam" id="PF01258"/>
    </source>
</evidence>
<reference evidence="7" key="1">
    <citation type="submission" date="2021-02" db="EMBL/GenBank/DDBJ databases">
        <title>Neisseriaceae sp. 26B isolated from the cloaca of a Common Toad-headed Turtle (Mesoclemmys nasuta).</title>
        <authorList>
            <person name="Spergser J."/>
            <person name="Busse H.-J."/>
        </authorList>
    </citation>
    <scope>NUCLEOTIDE SEQUENCE</scope>
    <source>
        <strain evidence="7">26B</strain>
    </source>
</reference>
<feature type="domain" description="Zinc finger DksA/TraR C4-type" evidence="5">
    <location>
        <begin position="31"/>
        <end position="65"/>
    </location>
</feature>
<evidence type="ECO:0000256" key="3">
    <source>
        <dbReference type="ARBA" id="ARBA00022833"/>
    </source>
</evidence>
<protein>
    <submittedName>
        <fullName evidence="7">TraR/DksA family transcriptional regulator</fullName>
    </submittedName>
</protein>
<dbReference type="GO" id="GO:0008270">
    <property type="term" value="F:zinc ion binding"/>
    <property type="evidence" value="ECO:0007669"/>
    <property type="project" value="UniProtKB-KW"/>
</dbReference>